<dbReference type="CDD" id="cd09601">
    <property type="entry name" value="M1_APN-Q_like"/>
    <property type="match status" value="1"/>
</dbReference>
<dbReference type="GO" id="GO:0005615">
    <property type="term" value="C:extracellular space"/>
    <property type="evidence" value="ECO:0007669"/>
    <property type="project" value="TreeGrafter"/>
</dbReference>
<evidence type="ECO:0000259" key="17">
    <source>
        <dbReference type="Pfam" id="PF17900"/>
    </source>
</evidence>
<dbReference type="SUPFAM" id="SSF63737">
    <property type="entry name" value="Leukotriene A4 hydrolase N-terminal domain"/>
    <property type="match status" value="1"/>
</dbReference>
<dbReference type="GO" id="GO:0070006">
    <property type="term" value="F:metalloaminopeptidase activity"/>
    <property type="evidence" value="ECO:0007669"/>
    <property type="project" value="TreeGrafter"/>
</dbReference>
<keyword evidence="9" id="KW-0449">Lipoprotein</keyword>
<dbReference type="InterPro" id="IPR014782">
    <property type="entry name" value="Peptidase_M1_dom"/>
</dbReference>
<evidence type="ECO:0000256" key="11">
    <source>
        <dbReference type="PIRSR" id="PIRSR634016-3"/>
    </source>
</evidence>
<evidence type="ECO:0000256" key="4">
    <source>
        <dbReference type="ARBA" id="ARBA00022670"/>
    </source>
</evidence>
<reference evidence="18" key="1">
    <citation type="journal article" date="2016" name="Gigascience">
        <title>De novo construction of an expanded transcriptome assembly for the western tarnished plant bug, Lygus hesperus.</title>
        <authorList>
            <person name="Tassone E.E."/>
            <person name="Geib S.M."/>
            <person name="Hall B."/>
            <person name="Fabrick J.A."/>
            <person name="Brent C.S."/>
            <person name="Hull J.J."/>
        </authorList>
    </citation>
    <scope>NUCLEOTIDE SEQUENCE</scope>
</reference>
<dbReference type="InterPro" id="IPR024571">
    <property type="entry name" value="ERAP1-like_C_dom"/>
</dbReference>
<protein>
    <recommendedName>
        <fullName evidence="13">Aminopeptidase</fullName>
        <ecNumber evidence="13">3.4.11.-</ecNumber>
    </recommendedName>
</protein>
<dbReference type="GO" id="GO:0006508">
    <property type="term" value="P:proteolysis"/>
    <property type="evidence" value="ECO:0007669"/>
    <property type="project" value="UniProtKB-KW"/>
</dbReference>
<dbReference type="Gene3D" id="1.10.390.10">
    <property type="entry name" value="Neutral Protease Domain 2"/>
    <property type="match status" value="1"/>
</dbReference>
<dbReference type="GO" id="GO:0005886">
    <property type="term" value="C:plasma membrane"/>
    <property type="evidence" value="ECO:0007669"/>
    <property type="project" value="UniProtKB-SubCell"/>
</dbReference>
<feature type="chain" id="PRO_5007526674" description="Aminopeptidase" evidence="14">
    <location>
        <begin position="20"/>
        <end position="909"/>
    </location>
</feature>
<comment type="subcellular location">
    <subcellularLocation>
        <location evidence="1">Cell membrane</location>
        <topology evidence="1">Lipid-anchor</topology>
        <topology evidence="1">GPI-anchor</topology>
    </subcellularLocation>
</comment>
<keyword evidence="14" id="KW-0732">Signal</keyword>
<dbReference type="InterPro" id="IPR027268">
    <property type="entry name" value="Peptidase_M4/M1_CTD_sf"/>
</dbReference>
<keyword evidence="5 11" id="KW-0479">Metal-binding</keyword>
<dbReference type="InterPro" id="IPR050344">
    <property type="entry name" value="Peptidase_M1_aminopeptidases"/>
</dbReference>
<dbReference type="GO" id="GO:0042277">
    <property type="term" value="F:peptide binding"/>
    <property type="evidence" value="ECO:0007669"/>
    <property type="project" value="TreeGrafter"/>
</dbReference>
<keyword evidence="4 13" id="KW-0645">Protease</keyword>
<dbReference type="PANTHER" id="PTHR11533:SF21">
    <property type="entry name" value="AMINOPEPTIDASE"/>
    <property type="match status" value="1"/>
</dbReference>
<dbReference type="InterPro" id="IPR042097">
    <property type="entry name" value="Aminopeptidase_N-like_N_sf"/>
</dbReference>
<dbReference type="Gene3D" id="2.60.40.1910">
    <property type="match status" value="1"/>
</dbReference>
<dbReference type="AlphaFoldDB" id="A0A146KS80"/>
<evidence type="ECO:0000256" key="8">
    <source>
        <dbReference type="ARBA" id="ARBA00023049"/>
    </source>
</evidence>
<evidence type="ECO:0000256" key="1">
    <source>
        <dbReference type="ARBA" id="ARBA00004609"/>
    </source>
</evidence>
<keyword evidence="3" id="KW-0325">Glycoprotein</keyword>
<feature type="binding site" evidence="11">
    <location>
        <position position="337"/>
    </location>
    <ligand>
        <name>Zn(2+)</name>
        <dbReference type="ChEBI" id="CHEBI:29105"/>
        <note>catalytic</note>
    </ligand>
</feature>
<dbReference type="SUPFAM" id="SSF55486">
    <property type="entry name" value="Metalloproteases ('zincins'), catalytic domain"/>
    <property type="match status" value="1"/>
</dbReference>
<dbReference type="GO" id="GO:0008270">
    <property type="term" value="F:zinc ion binding"/>
    <property type="evidence" value="ECO:0007669"/>
    <property type="project" value="UniProtKB-UniRule"/>
</dbReference>
<evidence type="ECO:0000256" key="10">
    <source>
        <dbReference type="PIRSR" id="PIRSR634016-1"/>
    </source>
</evidence>
<keyword evidence="7 11" id="KW-0862">Zinc</keyword>
<keyword evidence="8 13" id="KW-0482">Metalloprotease</keyword>
<accession>A0A146KS80</accession>
<feature type="binding site" evidence="11">
    <location>
        <position position="333"/>
    </location>
    <ligand>
        <name>Zn(2+)</name>
        <dbReference type="ChEBI" id="CHEBI:29105"/>
        <note>catalytic</note>
    </ligand>
</feature>
<dbReference type="PANTHER" id="PTHR11533">
    <property type="entry name" value="PROTEASE M1 ZINC METALLOPROTEASE"/>
    <property type="match status" value="1"/>
</dbReference>
<evidence type="ECO:0000256" key="6">
    <source>
        <dbReference type="ARBA" id="ARBA00022801"/>
    </source>
</evidence>
<evidence type="ECO:0000256" key="2">
    <source>
        <dbReference type="ARBA" id="ARBA00010136"/>
    </source>
</evidence>
<evidence type="ECO:0000256" key="3">
    <source>
        <dbReference type="ARBA" id="ARBA00022622"/>
    </source>
</evidence>
<feature type="site" description="Transition state stabilizer" evidence="12">
    <location>
        <position position="421"/>
    </location>
</feature>
<evidence type="ECO:0000256" key="14">
    <source>
        <dbReference type="SAM" id="SignalP"/>
    </source>
</evidence>
<dbReference type="Pfam" id="PF17900">
    <property type="entry name" value="Peptidase_M1_N"/>
    <property type="match status" value="1"/>
</dbReference>
<dbReference type="GO" id="GO:0098552">
    <property type="term" value="C:side of membrane"/>
    <property type="evidence" value="ECO:0007669"/>
    <property type="project" value="UniProtKB-KW"/>
</dbReference>
<evidence type="ECO:0000256" key="9">
    <source>
        <dbReference type="ARBA" id="ARBA00023288"/>
    </source>
</evidence>
<keyword evidence="6 13" id="KW-0378">Hydrolase</keyword>
<evidence type="ECO:0000259" key="15">
    <source>
        <dbReference type="Pfam" id="PF01433"/>
    </source>
</evidence>
<keyword evidence="13 18" id="KW-0031">Aminopeptidase</keyword>
<dbReference type="Gene3D" id="1.25.50.20">
    <property type="match status" value="1"/>
</dbReference>
<keyword evidence="3" id="KW-0472">Membrane</keyword>
<keyword evidence="3" id="KW-0336">GPI-anchor</keyword>
<dbReference type="InterPro" id="IPR045357">
    <property type="entry name" value="Aminopeptidase_N-like_N"/>
</dbReference>
<dbReference type="Pfam" id="PF11838">
    <property type="entry name" value="ERAP1_C"/>
    <property type="match status" value="1"/>
</dbReference>
<comment type="similarity">
    <text evidence="2 13">Belongs to the peptidase M1 family.</text>
</comment>
<feature type="binding site" evidence="11">
    <location>
        <position position="356"/>
    </location>
    <ligand>
        <name>Zn(2+)</name>
        <dbReference type="ChEBI" id="CHEBI:29105"/>
        <note>catalytic</note>
    </ligand>
</feature>
<evidence type="ECO:0000256" key="5">
    <source>
        <dbReference type="ARBA" id="ARBA00022723"/>
    </source>
</evidence>
<evidence type="ECO:0000256" key="13">
    <source>
        <dbReference type="RuleBase" id="RU364040"/>
    </source>
</evidence>
<evidence type="ECO:0000313" key="18">
    <source>
        <dbReference type="EMBL" id="JAP98081.1"/>
    </source>
</evidence>
<feature type="signal peptide" evidence="14">
    <location>
        <begin position="1"/>
        <end position="19"/>
    </location>
</feature>
<feature type="active site" description="Proton acceptor" evidence="10">
    <location>
        <position position="334"/>
    </location>
</feature>
<feature type="domain" description="Peptidase M1 membrane alanine aminopeptidase" evidence="15">
    <location>
        <begin position="268"/>
        <end position="491"/>
    </location>
</feature>
<dbReference type="InterPro" id="IPR001930">
    <property type="entry name" value="Peptidase_M1"/>
</dbReference>
<dbReference type="Pfam" id="PF01433">
    <property type="entry name" value="Peptidase_M1"/>
    <property type="match status" value="1"/>
</dbReference>
<dbReference type="EMBL" id="GDHC01020547">
    <property type="protein sequence ID" value="JAP98081.1"/>
    <property type="molecule type" value="Transcribed_RNA"/>
</dbReference>
<dbReference type="Gene3D" id="2.60.40.1730">
    <property type="entry name" value="tricorn interacting facor f3 domain"/>
    <property type="match status" value="1"/>
</dbReference>
<gene>
    <name evidence="18" type="primary">ANPEP_7</name>
    <name evidence="18" type="ORF">g.84486</name>
</gene>
<dbReference type="InterPro" id="IPR034016">
    <property type="entry name" value="M1_APN-typ"/>
</dbReference>
<proteinExistence type="inferred from homology"/>
<dbReference type="PRINTS" id="PR00756">
    <property type="entry name" value="ALADIPTASE"/>
</dbReference>
<comment type="cofactor">
    <cofactor evidence="11 13">
        <name>Zn(2+)</name>
        <dbReference type="ChEBI" id="CHEBI:29105"/>
    </cofactor>
    <text evidence="11 13">Binds 1 zinc ion per subunit.</text>
</comment>
<evidence type="ECO:0000256" key="12">
    <source>
        <dbReference type="PIRSR" id="PIRSR634016-4"/>
    </source>
</evidence>
<feature type="domain" description="Aminopeptidase N-like N-terminal" evidence="17">
    <location>
        <begin position="45"/>
        <end position="222"/>
    </location>
</feature>
<name>A0A146KS80_LYGHE</name>
<dbReference type="GO" id="GO:0005737">
    <property type="term" value="C:cytoplasm"/>
    <property type="evidence" value="ECO:0007669"/>
    <property type="project" value="TreeGrafter"/>
</dbReference>
<dbReference type="EC" id="3.4.11.-" evidence="13"/>
<feature type="domain" description="ERAP1-like C-terminal" evidence="16">
    <location>
        <begin position="567"/>
        <end position="801"/>
    </location>
</feature>
<sequence>MRWLYFVFVGLMAVVGSSSSVRPLDDHVDSGICTGESTAGNSPFVPHRYSLYLDLNPEKKTFKGDVNIMGTLSNNTDVITLHSVNLNVNSVRVNGMDLDTSTWYLDEGTLTLTVPPEIFEDSSLENLMVGVTYDGSINDSDGIIMQYYNKTDKNRWIIYTDLEPISARTVFPCIDLPKYKAKFDISIKNPGKRLIVLSNMPRRSRDHKVVKFQTTPSMSTYLVSFVICDYVPVRTPLKKYQTREITTWVPKEMEGKYGATFVGALIPKLLEDLESYTGNTFSLPKLDMFVVMDKPGVGGMENWGLIMYQADSFMQGKRSSASDLRRVVFTIAHELAHHWFGNSVTVADWCRMWLQEAIPTFLHGHIPDKHSYDLDMVNRVKWTARKDVMSSECFFYDYSYPLRSQGNGKEDDDTLFSSWRYYKGASLLYMIESIVTPEVFKQALRSFINKYNNSYVIEDDLWDVVEKQVGEGGVEGKLNAPTSLAEIADTWVTHKSHPVVILNRNEDGSLSVSQKICTPNYTEGEWWIPISYTTSKEGNFKNTKPRRWAAPSEADQPLNITLQDDEWIILNIMGSGFYRVQYDKITWKLLIDQLKRDAALDNDKAVIPPIHRAILVDDSFYLDRTGESLVRAFEIMEYVKDETSAYVWEALLNNVGFQHAVFPEAEKTLFLKYVHYLLKNAFRRVSDVTRWEKAYHVEVESLNERSLREAVFELSYSMELPALFNFSRDVATQIINGNFDERIIPPEVKNKLWCSAVSTEDLDIFEHVMVAYDSEKKDKKKAQILEYLMCSKIHTATLLDLLVQSDADRSKATLKRNVKDFLVVHWPAECEEILTFFEENKKLFVDDESQLASEFQIHVKHPLPKCKDKTNQIFGVNSTDDTPEHDQEFRRLYGLEPLNWLKAHERFWS</sequence>
<evidence type="ECO:0000259" key="16">
    <source>
        <dbReference type="Pfam" id="PF11838"/>
    </source>
</evidence>
<evidence type="ECO:0000256" key="7">
    <source>
        <dbReference type="ARBA" id="ARBA00022833"/>
    </source>
</evidence>
<dbReference type="GO" id="GO:0043171">
    <property type="term" value="P:peptide catabolic process"/>
    <property type="evidence" value="ECO:0007669"/>
    <property type="project" value="TreeGrafter"/>
</dbReference>
<organism evidence="18">
    <name type="scientific">Lygus hesperus</name>
    <name type="common">Western plant bug</name>
    <dbReference type="NCBI Taxonomy" id="30085"/>
    <lineage>
        <taxon>Eukaryota</taxon>
        <taxon>Metazoa</taxon>
        <taxon>Ecdysozoa</taxon>
        <taxon>Arthropoda</taxon>
        <taxon>Hexapoda</taxon>
        <taxon>Insecta</taxon>
        <taxon>Pterygota</taxon>
        <taxon>Neoptera</taxon>
        <taxon>Paraneoptera</taxon>
        <taxon>Hemiptera</taxon>
        <taxon>Heteroptera</taxon>
        <taxon>Panheteroptera</taxon>
        <taxon>Cimicomorpha</taxon>
        <taxon>Miridae</taxon>
        <taxon>Mirini</taxon>
        <taxon>Lygus</taxon>
    </lineage>
</organism>